<evidence type="ECO:0000313" key="3">
    <source>
        <dbReference type="EMBL" id="SVA28929.1"/>
    </source>
</evidence>
<evidence type="ECO:0000259" key="2">
    <source>
        <dbReference type="PROSITE" id="PS50801"/>
    </source>
</evidence>
<dbReference type="NCBIfam" id="TIGR00377">
    <property type="entry name" value="ant_ant_sig"/>
    <property type="match status" value="1"/>
</dbReference>
<accession>A0A381ULC5</accession>
<dbReference type="GO" id="GO:0043856">
    <property type="term" value="F:anti-sigma factor antagonist activity"/>
    <property type="evidence" value="ECO:0007669"/>
    <property type="project" value="InterPro"/>
</dbReference>
<organism evidence="3">
    <name type="scientific">marine metagenome</name>
    <dbReference type="NCBI Taxonomy" id="408172"/>
    <lineage>
        <taxon>unclassified sequences</taxon>
        <taxon>metagenomes</taxon>
        <taxon>ecological metagenomes</taxon>
    </lineage>
</organism>
<dbReference type="Gene3D" id="3.30.750.24">
    <property type="entry name" value="STAS domain"/>
    <property type="match status" value="1"/>
</dbReference>
<sequence>MEIRDKKDGEVVILEPVGRIDTNTAGEFEDKIVEVLDNGAIRFVVDLKEIDYISSAGLRVFLMAIKKLKSMGGSFIICSMSDHIKEVFDISGFTPIFTITADQASGVAAA</sequence>
<dbReference type="InterPro" id="IPR002645">
    <property type="entry name" value="STAS_dom"/>
</dbReference>
<dbReference type="PANTHER" id="PTHR33495">
    <property type="entry name" value="ANTI-SIGMA FACTOR ANTAGONIST TM_1081-RELATED-RELATED"/>
    <property type="match status" value="1"/>
</dbReference>
<protein>
    <recommendedName>
        <fullName evidence="2">STAS domain-containing protein</fullName>
    </recommendedName>
</protein>
<dbReference type="AlphaFoldDB" id="A0A381ULC5"/>
<evidence type="ECO:0000256" key="1">
    <source>
        <dbReference type="ARBA" id="ARBA00009013"/>
    </source>
</evidence>
<name>A0A381ULC5_9ZZZZ</name>
<feature type="domain" description="STAS" evidence="2">
    <location>
        <begin position="1"/>
        <end position="110"/>
    </location>
</feature>
<dbReference type="PROSITE" id="PS50801">
    <property type="entry name" value="STAS"/>
    <property type="match status" value="1"/>
</dbReference>
<dbReference type="EMBL" id="UINC01006668">
    <property type="protein sequence ID" value="SVA28929.1"/>
    <property type="molecule type" value="Genomic_DNA"/>
</dbReference>
<reference evidence="3" key="1">
    <citation type="submission" date="2018-05" db="EMBL/GenBank/DDBJ databases">
        <authorList>
            <person name="Lanie J.A."/>
            <person name="Ng W.-L."/>
            <person name="Kazmierczak K.M."/>
            <person name="Andrzejewski T.M."/>
            <person name="Davidsen T.M."/>
            <person name="Wayne K.J."/>
            <person name="Tettelin H."/>
            <person name="Glass J.I."/>
            <person name="Rusch D."/>
            <person name="Podicherti R."/>
            <person name="Tsui H.-C.T."/>
            <person name="Winkler M.E."/>
        </authorList>
    </citation>
    <scope>NUCLEOTIDE SEQUENCE</scope>
</reference>
<dbReference type="PANTHER" id="PTHR33495:SF2">
    <property type="entry name" value="ANTI-SIGMA FACTOR ANTAGONIST TM_1081-RELATED"/>
    <property type="match status" value="1"/>
</dbReference>
<dbReference type="InterPro" id="IPR003658">
    <property type="entry name" value="Anti-sigma_ant"/>
</dbReference>
<comment type="similarity">
    <text evidence="1">Belongs to the anti-sigma-factor antagonist family.</text>
</comment>
<gene>
    <name evidence="3" type="ORF">METZ01_LOCUS81783</name>
</gene>
<dbReference type="InterPro" id="IPR036513">
    <property type="entry name" value="STAS_dom_sf"/>
</dbReference>
<dbReference type="SUPFAM" id="SSF52091">
    <property type="entry name" value="SpoIIaa-like"/>
    <property type="match status" value="1"/>
</dbReference>
<proteinExistence type="inferred from homology"/>
<dbReference type="CDD" id="cd07043">
    <property type="entry name" value="STAS_anti-anti-sigma_factors"/>
    <property type="match status" value="1"/>
</dbReference>
<dbReference type="Pfam" id="PF01740">
    <property type="entry name" value="STAS"/>
    <property type="match status" value="1"/>
</dbReference>